<dbReference type="AlphaFoldDB" id="A0A6J7J1I9"/>
<keyword evidence="1" id="KW-1133">Transmembrane helix</keyword>
<feature type="transmembrane region" description="Helical" evidence="1">
    <location>
        <begin position="398"/>
        <end position="415"/>
    </location>
</feature>
<proteinExistence type="predicted"/>
<dbReference type="EMBL" id="CAFBNC010000045">
    <property type="protein sequence ID" value="CAB4937228.1"/>
    <property type="molecule type" value="Genomic_DNA"/>
</dbReference>
<evidence type="ECO:0000259" key="2">
    <source>
        <dbReference type="Pfam" id="PF00487"/>
    </source>
</evidence>
<keyword evidence="1" id="KW-0812">Transmembrane</keyword>
<gene>
    <name evidence="3" type="ORF">UFOPK3733_01045</name>
</gene>
<protein>
    <submittedName>
        <fullName evidence="3">Unannotated protein</fullName>
    </submittedName>
</protein>
<dbReference type="Pfam" id="PF00487">
    <property type="entry name" value="FA_desaturase"/>
    <property type="match status" value="1"/>
</dbReference>
<keyword evidence="1" id="KW-0472">Membrane</keyword>
<feature type="transmembrane region" description="Helical" evidence="1">
    <location>
        <begin position="421"/>
        <end position="438"/>
    </location>
</feature>
<name>A0A6J7J1I9_9ZZZZ</name>
<accession>A0A6J7J1I9</accession>
<evidence type="ECO:0000256" key="1">
    <source>
        <dbReference type="SAM" id="Phobius"/>
    </source>
</evidence>
<feature type="transmembrane region" description="Helical" evidence="1">
    <location>
        <begin position="277"/>
        <end position="304"/>
    </location>
</feature>
<sequence>MQFLGIAAGEIGTTASVEEQRVARAEMIVHEDALAARGVTRCVNELDPDLAHLHHIAAAVAHQFGIGEMGDLLDELGLGALHMNRYWCQFEQLLHALDGITHHLSAHMIGVVVGGDGTHESHAIGGEHLKDAGDVIGRVDHDGLTGLTVAHEVHKIDHLLGQRIGAGDVAARQQLAEVQAVRGFDSSHLPILAALRHTLQMNPPAKRTSMVPDAADLPDVLPTDRLQVSGMPVPAVREQLRRIPNSRNVLNVISVWAQTFGVLAVACLITPKLPVAAALGVWALTFLLIGRGYSLLSILAHEAVHRCLFSRRRANDLAGRWLLAYPAFIPFDAYRRQHIAHHRDELGPNEPDLNLYRNYPIPSASLKRKLRRDAFGESGYKHLRGLIMAVVRKSSRPYAISIVITQFVLAAAMTLLSGRWWLWPLFWLAPWLTVWRVLNRLRGIAEHGGMEHSVDRRRTTHVVRQRFAPRFWIVPFNTGWHLAHHTDMGVPFQNLPALHDELVASGWVTPAIEQPSYIALWKTLGSG</sequence>
<dbReference type="GO" id="GO:0006629">
    <property type="term" value="P:lipid metabolic process"/>
    <property type="evidence" value="ECO:0007669"/>
    <property type="project" value="InterPro"/>
</dbReference>
<evidence type="ECO:0000313" key="3">
    <source>
        <dbReference type="EMBL" id="CAB4937228.1"/>
    </source>
</evidence>
<dbReference type="InterPro" id="IPR005804">
    <property type="entry name" value="FA_desaturase_dom"/>
</dbReference>
<organism evidence="3">
    <name type="scientific">freshwater metagenome</name>
    <dbReference type="NCBI Taxonomy" id="449393"/>
    <lineage>
        <taxon>unclassified sequences</taxon>
        <taxon>metagenomes</taxon>
        <taxon>ecological metagenomes</taxon>
    </lineage>
</organism>
<reference evidence="3" key="1">
    <citation type="submission" date="2020-05" db="EMBL/GenBank/DDBJ databases">
        <authorList>
            <person name="Chiriac C."/>
            <person name="Salcher M."/>
            <person name="Ghai R."/>
            <person name="Kavagutti S V."/>
        </authorList>
    </citation>
    <scope>NUCLEOTIDE SEQUENCE</scope>
</reference>
<feature type="domain" description="Fatty acid desaturase" evidence="2">
    <location>
        <begin position="282"/>
        <end position="502"/>
    </location>
</feature>
<feature type="transmembrane region" description="Helical" evidence="1">
    <location>
        <begin position="249"/>
        <end position="271"/>
    </location>
</feature>